<name>A0A137P3T9_CONC2</name>
<dbReference type="PANTHER" id="PTHR11081:SF9">
    <property type="entry name" value="FLAP ENDONUCLEASE 1"/>
    <property type="match status" value="1"/>
</dbReference>
<evidence type="ECO:0000256" key="5">
    <source>
        <dbReference type="ARBA" id="ARBA00022723"/>
    </source>
</evidence>
<keyword evidence="20" id="KW-1185">Reference proteome</keyword>
<dbReference type="PRINTS" id="PR00853">
    <property type="entry name" value="XPGRADSUPER"/>
</dbReference>
<evidence type="ECO:0000313" key="19">
    <source>
        <dbReference type="EMBL" id="KXN69676.1"/>
    </source>
</evidence>
<dbReference type="GO" id="GO:0008409">
    <property type="term" value="F:5'-3' exonuclease activity"/>
    <property type="evidence" value="ECO:0007669"/>
    <property type="project" value="TreeGrafter"/>
</dbReference>
<sequence length="419" mass="47233">MGVRGLYELISKNAPRAIKPCNYNMYSGHIIAIDASIQIYKCLHNITRYEYDNFNLLSGKVSSHIRGLFSITYNMVNMGIKPLYVFDGKPPILKSIVLNKRDEQKKNNLSILENMIKAADNQTSIEIENKLKQVTEVFGNKAKEESNPADRLAKNEAKRFIELVQQIVGTPMESDIKREEFSSHVSQDEVDIPTNLTYDEAKIAKKSIKMSYKHINECKKLLDLMGIPYIEAPSEAEAQCAALCRAGVVSAAASDDLDTLAFSSPTLLRNFIGWGSNEIVASRISLKEVLKQLDINQKSFVDLCILMGCDYCDVIQGIGPGKALHLIKRYGNIETIVKNLDVEGYALPDNFSYKEARELFLRPNVKEVNQSDFKWTKPNEEGLIKFLVKENGCEKDKVLIGVKKLENGLKYNGKSLYRL</sequence>
<evidence type="ECO:0000256" key="6">
    <source>
        <dbReference type="ARBA" id="ARBA00022759"/>
    </source>
</evidence>
<protein>
    <submittedName>
        <fullName evidence="19">Putative flap endonuclease 1</fullName>
    </submittedName>
</protein>
<dbReference type="EMBL" id="KQ964526">
    <property type="protein sequence ID" value="KXN69676.1"/>
    <property type="molecule type" value="Genomic_DNA"/>
</dbReference>
<dbReference type="PROSITE" id="PS00842">
    <property type="entry name" value="XPG_2"/>
    <property type="match status" value="1"/>
</dbReference>
<dbReference type="SMART" id="SM00484">
    <property type="entry name" value="XPGI"/>
    <property type="match status" value="1"/>
</dbReference>
<evidence type="ECO:0000256" key="12">
    <source>
        <dbReference type="ARBA" id="ARBA00023204"/>
    </source>
</evidence>
<evidence type="ECO:0000259" key="17">
    <source>
        <dbReference type="SMART" id="SM00484"/>
    </source>
</evidence>
<evidence type="ECO:0000259" key="18">
    <source>
        <dbReference type="SMART" id="SM00485"/>
    </source>
</evidence>
<evidence type="ECO:0000256" key="8">
    <source>
        <dbReference type="ARBA" id="ARBA00022801"/>
    </source>
</evidence>
<keyword evidence="12" id="KW-0234">DNA repair</keyword>
<dbReference type="FunFam" id="1.10.150.20:FF:000009">
    <property type="entry name" value="Flap endonuclease 1"/>
    <property type="match status" value="1"/>
</dbReference>
<dbReference type="InterPro" id="IPR008918">
    <property type="entry name" value="HhH2"/>
</dbReference>
<keyword evidence="10" id="KW-0460">Magnesium</keyword>
<keyword evidence="2" id="KW-0597">Phosphoprotein</keyword>
<dbReference type="Pfam" id="PF00752">
    <property type="entry name" value="XPG_N"/>
    <property type="match status" value="1"/>
</dbReference>
<dbReference type="SMART" id="SM00485">
    <property type="entry name" value="XPGN"/>
    <property type="match status" value="1"/>
</dbReference>
<keyword evidence="8" id="KW-0378">Hydrolase</keyword>
<comment type="cofactor">
    <cofactor evidence="1">
        <name>Mg(2+)</name>
        <dbReference type="ChEBI" id="CHEBI:18420"/>
    </cofactor>
</comment>
<dbReference type="InterPro" id="IPR006085">
    <property type="entry name" value="XPG_DNA_repair_N"/>
</dbReference>
<dbReference type="PROSITE" id="PS00841">
    <property type="entry name" value="XPG_1"/>
    <property type="match status" value="1"/>
</dbReference>
<keyword evidence="6 19" id="KW-0255">Endonuclease</keyword>
<gene>
    <name evidence="19" type="ORF">CONCODRAFT_92430</name>
</gene>
<dbReference type="InterPro" id="IPR019974">
    <property type="entry name" value="XPG_CS"/>
</dbReference>
<dbReference type="Pfam" id="PF00867">
    <property type="entry name" value="XPG_I"/>
    <property type="match status" value="1"/>
</dbReference>
<dbReference type="GO" id="GO:0046872">
    <property type="term" value="F:metal ion binding"/>
    <property type="evidence" value="ECO:0007669"/>
    <property type="project" value="UniProtKB-KW"/>
</dbReference>
<dbReference type="SMART" id="SM00279">
    <property type="entry name" value="HhH2"/>
    <property type="match status" value="1"/>
</dbReference>
<dbReference type="InterPro" id="IPR036279">
    <property type="entry name" value="5-3_exonuclease_C_sf"/>
</dbReference>
<dbReference type="GO" id="GO:0006260">
    <property type="term" value="P:DNA replication"/>
    <property type="evidence" value="ECO:0007669"/>
    <property type="project" value="UniProtKB-KW"/>
</dbReference>
<feature type="domain" description="XPG-I" evidence="17">
    <location>
        <begin position="223"/>
        <end position="295"/>
    </location>
</feature>
<keyword evidence="3" id="KW-0235">DNA replication</keyword>
<keyword evidence="11" id="KW-0496">Mitochondrion</keyword>
<evidence type="ECO:0000256" key="1">
    <source>
        <dbReference type="ARBA" id="ARBA00001946"/>
    </source>
</evidence>
<dbReference type="PANTHER" id="PTHR11081">
    <property type="entry name" value="FLAP ENDONUCLEASE FAMILY MEMBER"/>
    <property type="match status" value="1"/>
</dbReference>
<dbReference type="InterPro" id="IPR006086">
    <property type="entry name" value="XPG-I_dom"/>
</dbReference>
<evidence type="ECO:0000256" key="15">
    <source>
        <dbReference type="ARBA" id="ARBA00034726"/>
    </source>
</evidence>
<dbReference type="InterPro" id="IPR029060">
    <property type="entry name" value="PIN-like_dom_sf"/>
</dbReference>
<reference evidence="19 20" key="1">
    <citation type="journal article" date="2015" name="Genome Biol. Evol.">
        <title>Phylogenomic analyses indicate that early fungi evolved digesting cell walls of algal ancestors of land plants.</title>
        <authorList>
            <person name="Chang Y."/>
            <person name="Wang S."/>
            <person name="Sekimoto S."/>
            <person name="Aerts A.L."/>
            <person name="Choi C."/>
            <person name="Clum A."/>
            <person name="LaButti K.M."/>
            <person name="Lindquist E.A."/>
            <person name="Yee Ngan C."/>
            <person name="Ohm R.A."/>
            <person name="Salamov A.A."/>
            <person name="Grigoriev I.V."/>
            <person name="Spatafora J.W."/>
            <person name="Berbee M.L."/>
        </authorList>
    </citation>
    <scope>NUCLEOTIDE SEQUENCE [LARGE SCALE GENOMIC DNA]</scope>
    <source>
        <strain evidence="19 20">NRRL 28638</strain>
    </source>
</reference>
<dbReference type="OrthoDB" id="1937206at2759"/>
<proteinExistence type="inferred from homology"/>
<evidence type="ECO:0000256" key="4">
    <source>
        <dbReference type="ARBA" id="ARBA00022722"/>
    </source>
</evidence>
<accession>A0A137P3T9</accession>
<evidence type="ECO:0000256" key="7">
    <source>
        <dbReference type="ARBA" id="ARBA00022763"/>
    </source>
</evidence>
<evidence type="ECO:0000313" key="20">
    <source>
        <dbReference type="Proteomes" id="UP000070444"/>
    </source>
</evidence>
<comment type="similarity">
    <text evidence="15">Belongs to the XPG/RAD2 endonuclease family. FEN1 subfamily.</text>
</comment>
<dbReference type="Proteomes" id="UP000070444">
    <property type="component" value="Unassembled WGS sequence"/>
</dbReference>
<evidence type="ECO:0000256" key="14">
    <source>
        <dbReference type="ARBA" id="ARBA00029382"/>
    </source>
</evidence>
<dbReference type="InterPro" id="IPR006084">
    <property type="entry name" value="XPG/Rad2"/>
</dbReference>
<evidence type="ECO:0000256" key="9">
    <source>
        <dbReference type="ARBA" id="ARBA00022839"/>
    </source>
</evidence>
<keyword evidence="4" id="KW-0540">Nuclease</keyword>
<organism evidence="19 20">
    <name type="scientific">Conidiobolus coronatus (strain ATCC 28846 / CBS 209.66 / NRRL 28638)</name>
    <name type="common">Delacroixia coronata</name>
    <dbReference type="NCBI Taxonomy" id="796925"/>
    <lineage>
        <taxon>Eukaryota</taxon>
        <taxon>Fungi</taxon>
        <taxon>Fungi incertae sedis</taxon>
        <taxon>Zoopagomycota</taxon>
        <taxon>Entomophthoromycotina</taxon>
        <taxon>Entomophthoromycetes</taxon>
        <taxon>Entomophthorales</taxon>
        <taxon>Ancylistaceae</taxon>
        <taxon>Conidiobolus</taxon>
    </lineage>
</organism>
<dbReference type="GO" id="GO:0017108">
    <property type="term" value="F:5'-flap endonuclease activity"/>
    <property type="evidence" value="ECO:0007669"/>
    <property type="project" value="TreeGrafter"/>
</dbReference>
<dbReference type="FunFam" id="3.40.50.1010:FF:000016">
    <property type="entry name" value="Flap endonuclease 1"/>
    <property type="match status" value="1"/>
</dbReference>
<keyword evidence="9" id="KW-0269">Exonuclease</keyword>
<dbReference type="STRING" id="796925.A0A137P3T9"/>
<comment type="function">
    <text evidence="14">Structure-specific nuclease with 5'-flap endonuclease and 5'-3' exonuclease activities involved in DNA replication and repair. During DNA replication, cleaves the 5'-overhanging flap structure that is generated by displacement synthesis when DNA polymerase encounters the 5'-end of a downstream Okazaki fragment. It enters the flap from the 5'-end and then tracks to cleave the flap base, leaving a nick for ligation. Also involved in the long patch base excision repair (LP-BER) pathway, by cleaving within the apurinic/apyrimidinic (AP) site-terminated flap. Acts as a genome stabilization factor that prevents flaps from equilibrating into structures that lead to duplications and deletions. Also possesses 5'-3' exonuclease activity on nicked or gapped double-stranded DNA, and exhibits RNase H activity. Also involved in replication and repair of rDNA and in repairing mitochondrial DNA.</text>
</comment>
<keyword evidence="7" id="KW-0227">DNA damage</keyword>
<dbReference type="AlphaFoldDB" id="A0A137P3T9"/>
<evidence type="ECO:0000256" key="16">
    <source>
        <dbReference type="ARBA" id="ARBA00063178"/>
    </source>
</evidence>
<evidence type="ECO:0000256" key="2">
    <source>
        <dbReference type="ARBA" id="ARBA00022553"/>
    </source>
</evidence>
<dbReference type="SUPFAM" id="SSF47807">
    <property type="entry name" value="5' to 3' exonuclease, C-terminal subdomain"/>
    <property type="match status" value="1"/>
</dbReference>
<evidence type="ECO:0000256" key="3">
    <source>
        <dbReference type="ARBA" id="ARBA00022705"/>
    </source>
</evidence>
<evidence type="ECO:0000256" key="13">
    <source>
        <dbReference type="ARBA" id="ARBA00023242"/>
    </source>
</evidence>
<evidence type="ECO:0000256" key="11">
    <source>
        <dbReference type="ARBA" id="ARBA00023128"/>
    </source>
</evidence>
<comment type="subunit">
    <text evidence="16">Interacts with PCNA1 and PCNA2. Three molecules of FEN1 bind to one PCNA trimer with each molecule binding to one PCNA monomer. PCNA stimulates the nuclease activity without altering cleavage specificity.</text>
</comment>
<evidence type="ECO:0000256" key="10">
    <source>
        <dbReference type="ARBA" id="ARBA00022842"/>
    </source>
</evidence>
<feature type="domain" description="XPG N-terminal" evidence="18">
    <location>
        <begin position="1"/>
        <end position="108"/>
    </location>
</feature>
<dbReference type="Gene3D" id="1.10.150.20">
    <property type="entry name" value="5' to 3' exonuclease, C-terminal subdomain"/>
    <property type="match status" value="1"/>
</dbReference>
<keyword evidence="13" id="KW-0539">Nucleus</keyword>
<keyword evidence="5" id="KW-0479">Metal-binding</keyword>
<dbReference type="SUPFAM" id="SSF88723">
    <property type="entry name" value="PIN domain-like"/>
    <property type="match status" value="1"/>
</dbReference>
<dbReference type="GO" id="GO:0003677">
    <property type="term" value="F:DNA binding"/>
    <property type="evidence" value="ECO:0007669"/>
    <property type="project" value="InterPro"/>
</dbReference>
<dbReference type="CDD" id="cd09907">
    <property type="entry name" value="H3TH_FEN1-Euk"/>
    <property type="match status" value="1"/>
</dbReference>
<dbReference type="GO" id="GO:0006281">
    <property type="term" value="P:DNA repair"/>
    <property type="evidence" value="ECO:0007669"/>
    <property type="project" value="UniProtKB-KW"/>
</dbReference>
<dbReference type="Gene3D" id="3.40.50.1010">
    <property type="entry name" value="5'-nuclease"/>
    <property type="match status" value="1"/>
</dbReference>